<sequence length="36" mass="4185">SFIDGVTFPFASCMLLLYLFVFLCISYTVFLKRDLT</sequence>
<accession>A0A9X9F3C1</accession>
<keyword evidence="1" id="KW-0472">Membrane</keyword>
<feature type="transmembrane region" description="Helical" evidence="1">
    <location>
        <begin position="6"/>
        <end position="30"/>
    </location>
</feature>
<evidence type="ECO:0000313" key="2">
    <source>
        <dbReference type="EMBL" id="TKI93829.1"/>
    </source>
</evidence>
<feature type="non-terminal residue" evidence="2">
    <location>
        <position position="1"/>
    </location>
</feature>
<keyword evidence="1" id="KW-1133">Transmembrane helix</keyword>
<comment type="caution">
    <text evidence="2">The sequence shown here is derived from an EMBL/GenBank/DDBJ whole genome shotgun (WGS) entry which is preliminary data.</text>
</comment>
<dbReference type="Proteomes" id="UP000308444">
    <property type="component" value="Unassembled WGS sequence"/>
</dbReference>
<reference evidence="2 3" key="1">
    <citation type="journal article" date="2019" name="Environ. Microbiol.">
        <title>An active ?-lactamase is a part of an orchestrated cell wall stress resistance network of Bacillus subtilis and related rhizosphere species.</title>
        <authorList>
            <person name="Bucher T."/>
            <person name="Keren-Paz A."/>
            <person name="Hausser J."/>
            <person name="Olender T."/>
            <person name="Cytryn E."/>
            <person name="Kolodkin-Gal I."/>
        </authorList>
    </citation>
    <scope>NUCLEOTIDE SEQUENCE [LARGE SCALE GENOMIC DNA]</scope>
    <source>
        <strain evidence="2 3">I32</strain>
    </source>
</reference>
<keyword evidence="1" id="KW-0812">Transmembrane</keyword>
<organism evidence="2 3">
    <name type="scientific">Bacillus cereus</name>
    <dbReference type="NCBI Taxonomy" id="1396"/>
    <lineage>
        <taxon>Bacteria</taxon>
        <taxon>Bacillati</taxon>
        <taxon>Bacillota</taxon>
        <taxon>Bacilli</taxon>
        <taxon>Bacillales</taxon>
        <taxon>Bacillaceae</taxon>
        <taxon>Bacillus</taxon>
        <taxon>Bacillus cereus group</taxon>
    </lineage>
</organism>
<protein>
    <submittedName>
        <fullName evidence="2">Bacitracin ABC transporter permease</fullName>
    </submittedName>
</protein>
<evidence type="ECO:0000256" key="1">
    <source>
        <dbReference type="SAM" id="Phobius"/>
    </source>
</evidence>
<proteinExistence type="predicted"/>
<evidence type="ECO:0000313" key="3">
    <source>
        <dbReference type="Proteomes" id="UP000308444"/>
    </source>
</evidence>
<gene>
    <name evidence="2" type="ORF">FC695_29530</name>
</gene>
<name>A0A9X9F3C1_BACCE</name>
<dbReference type="EMBL" id="SZOH01002655">
    <property type="protein sequence ID" value="TKI93829.1"/>
    <property type="molecule type" value="Genomic_DNA"/>
</dbReference>
<dbReference type="AlphaFoldDB" id="A0A9X9F3C1"/>